<feature type="transmembrane region" description="Helical" evidence="1">
    <location>
        <begin position="24"/>
        <end position="44"/>
    </location>
</feature>
<dbReference type="EMBL" id="NZBD01000002">
    <property type="protein sequence ID" value="MAG17893.1"/>
    <property type="molecule type" value="Genomic_DNA"/>
</dbReference>
<gene>
    <name evidence="2" type="ORF">CL944_00255</name>
</gene>
<evidence type="ECO:0008006" key="4">
    <source>
        <dbReference type="Google" id="ProtNLM"/>
    </source>
</evidence>
<dbReference type="AlphaFoldDB" id="A0A2D6LNX7"/>
<protein>
    <recommendedName>
        <fullName evidence="4">Metal-dependent hydrolase</fullName>
    </recommendedName>
</protein>
<proteinExistence type="predicted"/>
<evidence type="ECO:0000256" key="1">
    <source>
        <dbReference type="SAM" id="Phobius"/>
    </source>
</evidence>
<evidence type="ECO:0000313" key="2">
    <source>
        <dbReference type="EMBL" id="MAG17893.1"/>
    </source>
</evidence>
<keyword evidence="1" id="KW-1133">Transmembrane helix</keyword>
<keyword evidence="1" id="KW-0812">Transmembrane</keyword>
<feature type="transmembrane region" description="Helical" evidence="1">
    <location>
        <begin position="124"/>
        <end position="145"/>
    </location>
</feature>
<name>A0A2D6LNX7_9ARCH</name>
<feature type="transmembrane region" description="Helical" evidence="1">
    <location>
        <begin position="56"/>
        <end position="74"/>
    </location>
</feature>
<comment type="caution">
    <text evidence="2">The sequence shown here is derived from an EMBL/GenBank/DDBJ whole genome shotgun (WGS) entry which is preliminary data.</text>
</comment>
<feature type="transmembrane region" description="Helical" evidence="1">
    <location>
        <begin position="86"/>
        <end position="104"/>
    </location>
</feature>
<sequence length="152" mass="17502">MPFTLIHGLISYFFAVSITKDKRLWVLGFIAGVLPDLDGLPILFDLDLFYAIHHELFHEPIYGILLAIPIALILKRKFAINEKMAFTVFSIGFILHPITDVLFTNWPVKLLWPLSNEQFSFQTLINYSTILSIGLVILFILQIVFEYTKKNS</sequence>
<organism evidence="2 3">
    <name type="scientific">Candidatus Iainarchaeum sp</name>
    <dbReference type="NCBI Taxonomy" id="3101447"/>
    <lineage>
        <taxon>Archaea</taxon>
        <taxon>Candidatus Iainarchaeota</taxon>
        <taxon>Candidatus Iainarchaeia</taxon>
        <taxon>Candidatus Iainarchaeales</taxon>
        <taxon>Candidatus Iainarchaeaceae</taxon>
        <taxon>Candidatus Iainarchaeum</taxon>
    </lineage>
</organism>
<evidence type="ECO:0000313" key="3">
    <source>
        <dbReference type="Proteomes" id="UP000226712"/>
    </source>
</evidence>
<dbReference type="Pfam" id="PF04307">
    <property type="entry name" value="YdjM"/>
    <property type="match status" value="1"/>
</dbReference>
<keyword evidence="1" id="KW-0472">Membrane</keyword>
<dbReference type="InterPro" id="IPR007404">
    <property type="entry name" value="YdjM-like"/>
</dbReference>
<reference evidence="3" key="1">
    <citation type="submission" date="2017-09" db="EMBL/GenBank/DDBJ databases">
        <title>The Reconstruction of 2,631 Draft Metagenome-Assembled Genomes from the Global Oceans.</title>
        <authorList>
            <person name="Tully B.J."/>
            <person name="Graham E.D."/>
            <person name="Heidelberg J.F."/>
        </authorList>
    </citation>
    <scope>NUCLEOTIDE SEQUENCE [LARGE SCALE GENOMIC DNA]</scope>
</reference>
<dbReference type="Proteomes" id="UP000226712">
    <property type="component" value="Unassembled WGS sequence"/>
</dbReference>
<accession>A0A2D6LNX7</accession>